<sequence length="66" mass="7420">MGLYTVLWGKGKEIEELHRLQMQKWVAGEGAKAGLDGVYPEPLRGRQEVCSRNKKKDAVNQFAGVF</sequence>
<protein>
    <submittedName>
        <fullName evidence="1">Uncharacterized protein</fullName>
    </submittedName>
</protein>
<proteinExistence type="predicted"/>
<organism evidence="1">
    <name type="scientific">Nymphaea colorata</name>
    <name type="common">pocket water lily</name>
    <dbReference type="NCBI Taxonomy" id="210225"/>
    <lineage>
        <taxon>Eukaryota</taxon>
        <taxon>Viridiplantae</taxon>
        <taxon>Streptophyta</taxon>
        <taxon>Embryophyta</taxon>
        <taxon>Tracheophyta</taxon>
        <taxon>Spermatophyta</taxon>
        <taxon>Magnoliopsida</taxon>
        <taxon>Nymphaeales</taxon>
        <taxon>Nymphaeaceae</taxon>
        <taxon>Nymphaea</taxon>
    </lineage>
</organism>
<name>A0A5K0ZA76_9MAGN</name>
<dbReference type="EMBL" id="LR721778">
    <property type="protein sequence ID" value="VVV86389.1"/>
    <property type="molecule type" value="Genomic_DNA"/>
</dbReference>
<gene>
    <name evidence="1" type="ORF">NYM_LOCUS10320</name>
</gene>
<reference evidence="1" key="1">
    <citation type="submission" date="2019-09" db="EMBL/GenBank/DDBJ databases">
        <authorList>
            <person name="Zhang L."/>
        </authorList>
    </citation>
    <scope>NUCLEOTIDE SEQUENCE</scope>
</reference>
<dbReference type="AlphaFoldDB" id="A0A5K0ZA76"/>
<dbReference type="Gramene" id="NC13G0298510.1">
    <property type="protein sequence ID" value="NC13G0298510.1:cds"/>
    <property type="gene ID" value="NC13G0298510"/>
</dbReference>
<accession>A0A5K0ZA76</accession>
<evidence type="ECO:0000313" key="1">
    <source>
        <dbReference type="EMBL" id="VVV86389.1"/>
    </source>
</evidence>